<dbReference type="AlphaFoldDB" id="A0A4D6M5G9"/>
<evidence type="ECO:0000256" key="1">
    <source>
        <dbReference type="SAM" id="MobiDB-lite"/>
    </source>
</evidence>
<evidence type="ECO:0000313" key="2">
    <source>
        <dbReference type="EMBL" id="QCD96542.1"/>
    </source>
</evidence>
<name>A0A4D6M5G9_VIGUN</name>
<feature type="region of interest" description="Disordered" evidence="1">
    <location>
        <begin position="468"/>
        <end position="487"/>
    </location>
</feature>
<dbReference type="Proteomes" id="UP000501690">
    <property type="component" value="Linkage Group LG6"/>
</dbReference>
<protein>
    <submittedName>
        <fullName evidence="2">Uncharacterized protein</fullName>
    </submittedName>
</protein>
<keyword evidence="3" id="KW-1185">Reference proteome</keyword>
<accession>A0A4D6M5G9</accession>
<sequence length="487" mass="54119">METVREVREDPPEELAESNWPAKGGYGWAAADVRNQSSLFRWSRLLNSWLNYTLVISKGVRGDIVSLERVSAIDRVCHGQEEATEKFFYMYMCHFSQLHVRLPLDGFTMGVLRALNVAPTQLHPNNGSTKFPFSWTSNPSRYKDMGMDELSASDKEVVEILLKFVDKLPTKGLEMTAKAKAVGKTDVPNLQEFVVEVHVHGGTKRKAELPPRTGKGKDVKKVRAALLGSASGAGSASGEKGLKFGLIELPEISVRKDISITLPDTIVNSIDGMDADHLVRTMVEFGSKALVLNPTTVTLLTFHRRSARVLPKVPFELAQTSSYSVSASYRTARTSVNPPEPGVRHCSHQMCIRDRCEQWRTLIDSPRKARLAQARCAGAEFPARMVAQATRPSLRRRRTRLSEIVSPERDSSAWASLGMVGMRRNTYRMIEDNELSASVHNSLGSLGETFRVALQWSGRNPMAPLGGEQLRVEQRYPPQVQASAESD</sequence>
<reference evidence="2 3" key="1">
    <citation type="submission" date="2019-04" db="EMBL/GenBank/DDBJ databases">
        <title>An improved genome assembly and genetic linkage map for asparagus bean, Vigna unguiculata ssp. sesquipedialis.</title>
        <authorList>
            <person name="Xia Q."/>
            <person name="Zhang R."/>
            <person name="Dong Y."/>
        </authorList>
    </citation>
    <scope>NUCLEOTIDE SEQUENCE [LARGE SCALE GENOMIC DNA]</scope>
    <source>
        <tissue evidence="2">Leaf</tissue>
    </source>
</reference>
<evidence type="ECO:0000313" key="3">
    <source>
        <dbReference type="Proteomes" id="UP000501690"/>
    </source>
</evidence>
<gene>
    <name evidence="2" type="ORF">DEO72_LG6g1248</name>
</gene>
<dbReference type="EMBL" id="CP039350">
    <property type="protein sequence ID" value="QCD96542.1"/>
    <property type="molecule type" value="Genomic_DNA"/>
</dbReference>
<organism evidence="2 3">
    <name type="scientific">Vigna unguiculata</name>
    <name type="common">Cowpea</name>
    <dbReference type="NCBI Taxonomy" id="3917"/>
    <lineage>
        <taxon>Eukaryota</taxon>
        <taxon>Viridiplantae</taxon>
        <taxon>Streptophyta</taxon>
        <taxon>Embryophyta</taxon>
        <taxon>Tracheophyta</taxon>
        <taxon>Spermatophyta</taxon>
        <taxon>Magnoliopsida</taxon>
        <taxon>eudicotyledons</taxon>
        <taxon>Gunneridae</taxon>
        <taxon>Pentapetalae</taxon>
        <taxon>rosids</taxon>
        <taxon>fabids</taxon>
        <taxon>Fabales</taxon>
        <taxon>Fabaceae</taxon>
        <taxon>Papilionoideae</taxon>
        <taxon>50 kb inversion clade</taxon>
        <taxon>NPAAA clade</taxon>
        <taxon>indigoferoid/millettioid clade</taxon>
        <taxon>Phaseoleae</taxon>
        <taxon>Vigna</taxon>
    </lineage>
</organism>
<proteinExistence type="predicted"/>